<organism evidence="6 10">
    <name type="scientific">Acinetobacter baumannii</name>
    <dbReference type="NCBI Taxonomy" id="470"/>
    <lineage>
        <taxon>Bacteria</taxon>
        <taxon>Pseudomonadati</taxon>
        <taxon>Pseudomonadota</taxon>
        <taxon>Gammaproteobacteria</taxon>
        <taxon>Moraxellales</taxon>
        <taxon>Moraxellaceae</taxon>
        <taxon>Acinetobacter</taxon>
        <taxon>Acinetobacter calcoaceticus/baumannii complex</taxon>
    </lineage>
</organism>
<dbReference type="SMR" id="A0A0D7RBC4"/>
<dbReference type="EMBL" id="NEPB01000013">
    <property type="protein sequence ID" value="PRN35359.1"/>
    <property type="molecule type" value="Genomic_DNA"/>
</dbReference>
<dbReference type="EMBL" id="VMBB01000013">
    <property type="protein sequence ID" value="MDR8260865.1"/>
    <property type="molecule type" value="Genomic_DNA"/>
</dbReference>
<evidence type="ECO:0000313" key="6">
    <source>
        <dbReference type="EMBL" id="OIG74995.1"/>
    </source>
</evidence>
<keyword evidence="2" id="KW-0812">Transmembrane</keyword>
<evidence type="ECO:0000313" key="7">
    <source>
        <dbReference type="EMBL" id="PQL81543.1"/>
    </source>
</evidence>
<dbReference type="Proteomes" id="UP000179937">
    <property type="component" value="Unassembled WGS sequence"/>
</dbReference>
<dbReference type="InterPro" id="IPR041092">
    <property type="entry name" value="PBECR1"/>
</dbReference>
<dbReference type="RefSeq" id="WP_000535145.1">
    <property type="nucleotide sequence ID" value="NZ_AP024415.1"/>
</dbReference>
<dbReference type="AlphaFoldDB" id="A0A0D7RBC4"/>
<feature type="transmembrane region" description="Helical" evidence="2">
    <location>
        <begin position="42"/>
        <end position="64"/>
    </location>
</feature>
<feature type="coiled-coil region" evidence="1">
    <location>
        <begin position="127"/>
        <end position="175"/>
    </location>
</feature>
<evidence type="ECO:0000313" key="10">
    <source>
        <dbReference type="Proteomes" id="UP000179937"/>
    </source>
</evidence>
<keyword evidence="2" id="KW-1133">Transmembrane helix</keyword>
<dbReference type="Proteomes" id="UP000233757">
    <property type="component" value="Unassembled WGS sequence"/>
</dbReference>
<dbReference type="EMBL" id="PHJU02000033">
    <property type="protein sequence ID" value="PQL81543.1"/>
    <property type="molecule type" value="Genomic_DNA"/>
</dbReference>
<evidence type="ECO:0000313" key="8">
    <source>
        <dbReference type="EMBL" id="PRN35359.1"/>
    </source>
</evidence>
<reference evidence="6 10" key="1">
    <citation type="submission" date="2016-05" db="EMBL/GenBank/DDBJ databases">
        <title>The evolution of Acinetobacter baumannii in vivo.</title>
        <authorList>
            <person name="Hua X."/>
            <person name="Yu Y."/>
        </authorList>
    </citation>
    <scope>NUCLEOTIDE SEQUENCE [LARGE SCALE GENOMIC DNA]</scope>
    <source>
        <strain evidence="6 10">XH647</strain>
    </source>
</reference>
<reference evidence="7 11" key="3">
    <citation type="submission" date="2018-02" db="EMBL/GenBank/DDBJ databases">
        <title>Acinetobacter baumanii whole genome sequence.</title>
        <authorList>
            <person name="Qasim Z.J."/>
        </authorList>
    </citation>
    <scope>NUCLEOTIDE SEQUENCE [LARGE SCALE GENOMIC DNA]</scope>
    <source>
        <strain evidence="7 11">ZQ8</strain>
    </source>
</reference>
<gene>
    <name evidence="6" type="ORF">A7M90_12725</name>
    <name evidence="8" type="ORF">B9W25_08545</name>
    <name evidence="7" type="ORF">CV954_015175</name>
    <name evidence="5" type="ORF">FPK63_02670</name>
    <name evidence="4" type="ORF">FPK87_10350</name>
    <name evidence="9" type="ORF">SAMEA104305318_02677</name>
</gene>
<reference evidence="8 12" key="2">
    <citation type="submission" date="2017-04" db="EMBL/GenBank/DDBJ databases">
        <title>Comparison of Acinetobacter baumannii whole genome sequences from two major hospitals in Kuwait.</title>
        <authorList>
            <person name="Nasser K."/>
            <person name="Habibi N."/>
            <person name="Khan M.W."/>
            <person name="Purohit P."/>
            <person name="Al-Obaid I."/>
            <person name="Dhar R."/>
            <person name="Al-Fouzan W."/>
            <person name="Mustafa A.S."/>
        </authorList>
    </citation>
    <scope>NUCLEOTIDE SEQUENCE [LARGE SCALE GENOMIC DNA]</scope>
    <source>
        <strain evidence="8 12">KUFAR57</strain>
    </source>
</reference>
<evidence type="ECO:0000313" key="4">
    <source>
        <dbReference type="EMBL" id="MDR8260865.1"/>
    </source>
</evidence>
<dbReference type="EMBL" id="UFMQ01000013">
    <property type="protein sequence ID" value="SST26147.1"/>
    <property type="molecule type" value="Genomic_DNA"/>
</dbReference>
<dbReference type="EMBL" id="VMAF01000002">
    <property type="protein sequence ID" value="MDR8430000.1"/>
    <property type="molecule type" value="Genomic_DNA"/>
</dbReference>
<sequence length="313" mass="34946">MGSLNLAAITATSPYIKKIQSALEKATGQTIVTPEFRKIKRVAGVSVLPVAFFFSGGATLTLYIRALADVVKAELNDKVIVLSGDFSDDYKPTFENAVSCVAKLIREAQSKIQEQNKREKVSLPPRRTSVDQKIKEVEEQEQKLDEDLAKQIAHRDQLKEQIEHAKQQLGISSEAGQSELGKPEFDSASPIKSVTANITRGKAAMNKAIMEKTTVHRAMYRNDLGWVDFEYGSDKQGIKHIIKRRMESDGMTYDEVVHMLVDTIVQTIAQGSTQRRTERGLSTRINIVFNSHEASLIKREGSNAWLLTAFEVH</sequence>
<proteinExistence type="predicted"/>
<reference evidence="9 13" key="4">
    <citation type="submission" date="2018-07" db="EMBL/GenBank/DDBJ databases">
        <authorList>
            <consortium name="Pathogen Informatics"/>
        </authorList>
    </citation>
    <scope>NUCLEOTIDE SEQUENCE [LARGE SCALE GENOMIC DNA]</scope>
    <source>
        <strain evidence="9 13">4300STDY7045823</strain>
    </source>
</reference>
<evidence type="ECO:0000313" key="11">
    <source>
        <dbReference type="Proteomes" id="UP000233757"/>
    </source>
</evidence>
<evidence type="ECO:0000256" key="2">
    <source>
        <dbReference type="SAM" id="Phobius"/>
    </source>
</evidence>
<evidence type="ECO:0000313" key="13">
    <source>
        <dbReference type="Proteomes" id="UP000252694"/>
    </source>
</evidence>
<dbReference type="Proteomes" id="UP000237823">
    <property type="component" value="Unassembled WGS sequence"/>
</dbReference>
<evidence type="ECO:0000313" key="5">
    <source>
        <dbReference type="EMBL" id="MDR8430000.1"/>
    </source>
</evidence>
<reference evidence="4" key="5">
    <citation type="submission" date="2019-07" db="EMBL/GenBank/DDBJ databases">
        <title>Biological characteristics of mucoid Acinetobacter baumannii from a general hospital in China.</title>
        <authorList>
            <person name="Hua X."/>
            <person name="Yu Y."/>
        </authorList>
    </citation>
    <scope>NUCLEOTIDE SEQUENCE [LARGE SCALE GENOMIC DNA]</scope>
    <source>
        <strain evidence="4">N41</strain>
        <strain evidence="5">N8</strain>
    </source>
</reference>
<evidence type="ECO:0000313" key="9">
    <source>
        <dbReference type="EMBL" id="SST26147.1"/>
    </source>
</evidence>
<dbReference type="Pfam" id="PF18809">
    <property type="entry name" value="PBECR1"/>
    <property type="match status" value="1"/>
</dbReference>
<keyword evidence="2" id="KW-0472">Membrane</keyword>
<keyword evidence="1" id="KW-0175">Coiled coil</keyword>
<dbReference type="EMBL" id="LYKI01000003">
    <property type="protein sequence ID" value="OIG74995.1"/>
    <property type="molecule type" value="Genomic_DNA"/>
</dbReference>
<dbReference type="KEGG" id="abw:BL01_00055"/>
<evidence type="ECO:0000259" key="3">
    <source>
        <dbReference type="Pfam" id="PF18809"/>
    </source>
</evidence>
<dbReference type="Proteomes" id="UP000252694">
    <property type="component" value="Unassembled WGS sequence"/>
</dbReference>
<dbReference type="PATRIC" id="fig|470.1288.peg.10"/>
<accession>A0A0D7RBC4</accession>
<protein>
    <recommendedName>
        <fullName evidence="3">Phage-Barnase-EndoU-ColicinE5/D-RelE-like nuclease domain-containing protein</fullName>
    </recommendedName>
</protein>
<evidence type="ECO:0000313" key="12">
    <source>
        <dbReference type="Proteomes" id="UP000237823"/>
    </source>
</evidence>
<evidence type="ECO:0000256" key="1">
    <source>
        <dbReference type="SAM" id="Coils"/>
    </source>
</evidence>
<feature type="domain" description="Phage-Barnase-EndoU-ColicinE5/D-RelE-like nuclease" evidence="3">
    <location>
        <begin position="218"/>
        <end position="311"/>
    </location>
</feature>
<name>A0A0D7RBC4_ACIBA</name>